<feature type="region of interest" description="Disordered" evidence="1">
    <location>
        <begin position="1"/>
        <end position="47"/>
    </location>
</feature>
<comment type="caution">
    <text evidence="2">The sequence shown here is derived from an EMBL/GenBank/DDBJ whole genome shotgun (WGS) entry which is preliminary data.</text>
</comment>
<feature type="compositionally biased region" description="Basic and acidic residues" evidence="1">
    <location>
        <begin position="413"/>
        <end position="433"/>
    </location>
</feature>
<organism evidence="2 3">
    <name type="scientific">Mycena chlorophos</name>
    <name type="common">Agaric fungus</name>
    <name type="synonym">Agaricus chlorophos</name>
    <dbReference type="NCBI Taxonomy" id="658473"/>
    <lineage>
        <taxon>Eukaryota</taxon>
        <taxon>Fungi</taxon>
        <taxon>Dikarya</taxon>
        <taxon>Basidiomycota</taxon>
        <taxon>Agaricomycotina</taxon>
        <taxon>Agaricomycetes</taxon>
        <taxon>Agaricomycetidae</taxon>
        <taxon>Agaricales</taxon>
        <taxon>Marasmiineae</taxon>
        <taxon>Mycenaceae</taxon>
        <taxon>Mycena</taxon>
    </lineage>
</organism>
<accession>A0A8H6T8M0</accession>
<feature type="region of interest" description="Disordered" evidence="1">
    <location>
        <begin position="127"/>
        <end position="152"/>
    </location>
</feature>
<feature type="compositionally biased region" description="Polar residues" evidence="1">
    <location>
        <begin position="142"/>
        <end position="152"/>
    </location>
</feature>
<reference evidence="2" key="1">
    <citation type="submission" date="2020-05" db="EMBL/GenBank/DDBJ databases">
        <title>Mycena genomes resolve the evolution of fungal bioluminescence.</title>
        <authorList>
            <person name="Tsai I.J."/>
        </authorList>
    </citation>
    <scope>NUCLEOTIDE SEQUENCE</scope>
    <source>
        <strain evidence="2">110903Hualien_Pintung</strain>
    </source>
</reference>
<feature type="region of interest" description="Disordered" evidence="1">
    <location>
        <begin position="260"/>
        <end position="312"/>
    </location>
</feature>
<proteinExistence type="predicted"/>
<feature type="compositionally biased region" description="Polar residues" evidence="1">
    <location>
        <begin position="296"/>
        <end position="308"/>
    </location>
</feature>
<name>A0A8H6T8M0_MYCCL</name>
<dbReference type="EMBL" id="JACAZE010000006">
    <property type="protein sequence ID" value="KAF7314165.1"/>
    <property type="molecule type" value="Genomic_DNA"/>
</dbReference>
<keyword evidence="3" id="KW-1185">Reference proteome</keyword>
<feature type="region of interest" description="Disordered" evidence="1">
    <location>
        <begin position="398"/>
        <end position="458"/>
    </location>
</feature>
<evidence type="ECO:0000256" key="1">
    <source>
        <dbReference type="SAM" id="MobiDB-lite"/>
    </source>
</evidence>
<evidence type="ECO:0000313" key="3">
    <source>
        <dbReference type="Proteomes" id="UP000613580"/>
    </source>
</evidence>
<dbReference type="AlphaFoldDB" id="A0A8H6T8M0"/>
<dbReference type="Proteomes" id="UP000613580">
    <property type="component" value="Unassembled WGS sequence"/>
</dbReference>
<protein>
    <submittedName>
        <fullName evidence="2">Uncharacterized protein</fullName>
    </submittedName>
</protein>
<gene>
    <name evidence="2" type="ORF">HMN09_00575800</name>
</gene>
<evidence type="ECO:0000313" key="2">
    <source>
        <dbReference type="EMBL" id="KAF7314165.1"/>
    </source>
</evidence>
<sequence length="458" mass="47961">MTTANADLLPTREAVPDDTDDRRDSLGPSVPGAFPVGEDTQTKGSPHTTQAIFEEVSFAALLNMVKLGGEDHKDAGTDQEQLKTDCKTTGFAAPPSLASPTENTSSMSYTSQASVLLMVPTNTPCASTTGTAVTPNLEESRTNTSSVVPSPSIASTADANAYDPAYLPGAPQPLLAVSPYDADTSITSETDATSSVSALPGAHIEPNLLATSTMPPFTPIPPVNLKKQDYFDSEAGSRELGAEQDAFAALGKKVVPVSAPEVEETKKPVRPRRASVRFDSTAMVDDTENERRSDGKNTAMSHSHTTGTPVLEADGMVRLPDIPVVDGAAEEVESKRDGMALGRTRRSSGVYPLSAMKQTPMDGSGDASVLDVEGESGREHATPTVSAYNVKQIDEGGDRKDAVKVGTLPEPQSVKEIHERAGLGEGGPSEKKGWMAAPAKGKVKEKMHLGSGAGMVSK</sequence>